<feature type="compositionally biased region" description="Low complexity" evidence="5">
    <location>
        <begin position="121"/>
        <end position="156"/>
    </location>
</feature>
<protein>
    <submittedName>
        <fullName evidence="7">Outer membrane transport energization protein TonB</fullName>
    </submittedName>
</protein>
<sequence length="348" mass="36795">MIRKSAAVAALAGALSLVLHILGISFYGPSLPQLRSKGESVSLIELGNTFEEFTEDTTDPVQPESAEAPEPPVEDTIRPDTADIPISETLVASPNPQQVSSPDVGAPVAPQSELQEGVPTEPVAPSSAEPAADAVTTATPPATERLAVLPPTDAPTAPVPPLESAAVEPEIPSTVDEPTTELPEEQTGASDQAVSVSKRPRLPDKRPATDTPKSLDGFSNFDNLRNPSRTVESPLSLYQKEGADPFRTSSGRNQSSGRGAGNSDTTNYAGQVLVHLNQTPVVYVPVRGFAQVFFEINPDGSLAWVDIVDSSGSPEIERAARDQVIRAAPFPRPPSGSSRRLSFYYQNS</sequence>
<dbReference type="Gene3D" id="3.30.1150.10">
    <property type="match status" value="1"/>
</dbReference>
<dbReference type="OrthoDB" id="7930032at2"/>
<evidence type="ECO:0000259" key="6">
    <source>
        <dbReference type="PROSITE" id="PS52015"/>
    </source>
</evidence>
<dbReference type="InterPro" id="IPR006260">
    <property type="entry name" value="TonB/TolA_C"/>
</dbReference>
<evidence type="ECO:0000256" key="3">
    <source>
        <dbReference type="ARBA" id="ARBA00022989"/>
    </source>
</evidence>
<evidence type="ECO:0000256" key="4">
    <source>
        <dbReference type="ARBA" id="ARBA00023136"/>
    </source>
</evidence>
<feature type="region of interest" description="Disordered" evidence="5">
    <location>
        <begin position="54"/>
        <end position="264"/>
    </location>
</feature>
<keyword evidence="8" id="KW-1185">Reference proteome</keyword>
<dbReference type="RefSeq" id="WP_010438710.1">
    <property type="nucleotide sequence ID" value="NZ_AEYW01000005.1"/>
</dbReference>
<dbReference type="SUPFAM" id="SSF74653">
    <property type="entry name" value="TolA/TonB C-terminal domain"/>
    <property type="match status" value="1"/>
</dbReference>
<feature type="compositionally biased region" description="Low complexity" evidence="5">
    <location>
        <begin position="59"/>
        <end position="68"/>
    </location>
</feature>
<evidence type="ECO:0000256" key="1">
    <source>
        <dbReference type="ARBA" id="ARBA00004167"/>
    </source>
</evidence>
<feature type="region of interest" description="Disordered" evidence="5">
    <location>
        <begin position="328"/>
        <end position="348"/>
    </location>
</feature>
<evidence type="ECO:0000256" key="2">
    <source>
        <dbReference type="ARBA" id="ARBA00022692"/>
    </source>
</evidence>
<feature type="compositionally biased region" description="Low complexity" evidence="5">
    <location>
        <begin position="335"/>
        <end position="348"/>
    </location>
</feature>
<dbReference type="GO" id="GO:0016020">
    <property type="term" value="C:membrane"/>
    <property type="evidence" value="ECO:0007669"/>
    <property type="project" value="UniProtKB-SubCell"/>
</dbReference>
<organism evidence="7 8">
    <name type="scientific">Ruegeria conchae</name>
    <dbReference type="NCBI Taxonomy" id="981384"/>
    <lineage>
        <taxon>Bacteria</taxon>
        <taxon>Pseudomonadati</taxon>
        <taxon>Pseudomonadota</taxon>
        <taxon>Alphaproteobacteria</taxon>
        <taxon>Rhodobacterales</taxon>
        <taxon>Roseobacteraceae</taxon>
        <taxon>Ruegeria</taxon>
    </lineage>
</organism>
<name>A0A497YV53_9RHOB</name>
<dbReference type="NCBIfam" id="TIGR01352">
    <property type="entry name" value="tonB_Cterm"/>
    <property type="match status" value="1"/>
</dbReference>
<dbReference type="Proteomes" id="UP000271700">
    <property type="component" value="Unassembled WGS sequence"/>
</dbReference>
<comment type="subcellular location">
    <subcellularLocation>
        <location evidence="1">Membrane</location>
        <topology evidence="1">Single-pass membrane protein</topology>
    </subcellularLocation>
</comment>
<dbReference type="InterPro" id="IPR037682">
    <property type="entry name" value="TonB_C"/>
</dbReference>
<feature type="compositionally biased region" description="Polar residues" evidence="5">
    <location>
        <begin position="220"/>
        <end position="233"/>
    </location>
</feature>
<feature type="compositionally biased region" description="Polar residues" evidence="5">
    <location>
        <begin position="247"/>
        <end position="264"/>
    </location>
</feature>
<keyword evidence="4" id="KW-0472">Membrane</keyword>
<comment type="caution">
    <text evidence="7">The sequence shown here is derived from an EMBL/GenBank/DDBJ whole genome shotgun (WGS) entry which is preliminary data.</text>
</comment>
<accession>A0A497YV53</accession>
<evidence type="ECO:0000256" key="5">
    <source>
        <dbReference type="SAM" id="MobiDB-lite"/>
    </source>
</evidence>
<evidence type="ECO:0000313" key="8">
    <source>
        <dbReference type="Proteomes" id="UP000271700"/>
    </source>
</evidence>
<dbReference type="GO" id="GO:0055085">
    <property type="term" value="P:transmembrane transport"/>
    <property type="evidence" value="ECO:0007669"/>
    <property type="project" value="InterPro"/>
</dbReference>
<dbReference type="AlphaFoldDB" id="A0A497YV53"/>
<keyword evidence="3" id="KW-1133">Transmembrane helix</keyword>
<dbReference type="Pfam" id="PF13103">
    <property type="entry name" value="TonB_2"/>
    <property type="match status" value="1"/>
</dbReference>
<gene>
    <name evidence="7" type="ORF">CLV75_4278</name>
</gene>
<keyword evidence="2" id="KW-0812">Transmembrane</keyword>
<proteinExistence type="predicted"/>
<dbReference type="STRING" id="981384.GCA_000192475_03573"/>
<feature type="compositionally biased region" description="Polar residues" evidence="5">
    <location>
        <begin position="90"/>
        <end position="101"/>
    </location>
</feature>
<reference evidence="7 8" key="1">
    <citation type="submission" date="2018-10" db="EMBL/GenBank/DDBJ databases">
        <title>Genomic Encyclopedia of Archaeal and Bacterial Type Strains, Phase II (KMG-II): from individual species to whole genera.</title>
        <authorList>
            <person name="Goeker M."/>
        </authorList>
    </citation>
    <scope>NUCLEOTIDE SEQUENCE [LARGE SCALE GENOMIC DNA]</scope>
    <source>
        <strain evidence="7 8">DSM 29317</strain>
    </source>
</reference>
<evidence type="ECO:0000313" key="7">
    <source>
        <dbReference type="EMBL" id="RLJ97933.1"/>
    </source>
</evidence>
<dbReference type="PROSITE" id="PS52015">
    <property type="entry name" value="TONB_CTD"/>
    <property type="match status" value="1"/>
</dbReference>
<feature type="domain" description="TonB C-terminal" evidence="6">
    <location>
        <begin position="262"/>
        <end position="348"/>
    </location>
</feature>
<dbReference type="EMBL" id="RCCT01000010">
    <property type="protein sequence ID" value="RLJ97933.1"/>
    <property type="molecule type" value="Genomic_DNA"/>
</dbReference>